<reference evidence="1 2" key="2">
    <citation type="journal article" date="2022" name="Mol. Biol. Evol.">
        <title>Comparative Genomics Reveals Insights into the Divergent Evolution of Astigmatic Mites and Household Pest Adaptations.</title>
        <authorList>
            <person name="Xiong Q."/>
            <person name="Wan A.T."/>
            <person name="Liu X."/>
            <person name="Fung C.S."/>
            <person name="Xiao X."/>
            <person name="Malainual N."/>
            <person name="Hou J."/>
            <person name="Wang L."/>
            <person name="Wang M."/>
            <person name="Yang K.Y."/>
            <person name="Cui Y."/>
            <person name="Leung E.L."/>
            <person name="Nong W."/>
            <person name="Shin S.K."/>
            <person name="Au S.W."/>
            <person name="Jeong K.Y."/>
            <person name="Chew F.T."/>
            <person name="Hui J.H."/>
            <person name="Leung T.F."/>
            <person name="Tungtrongchitr A."/>
            <person name="Zhong N."/>
            <person name="Liu Z."/>
            <person name="Tsui S.K."/>
        </authorList>
    </citation>
    <scope>NUCLEOTIDE SEQUENCE [LARGE SCALE GENOMIC DNA]</scope>
    <source>
        <strain evidence="1">Derp</strain>
    </source>
</reference>
<accession>A0ABQ8IZ14</accession>
<dbReference type="Proteomes" id="UP000887458">
    <property type="component" value="Unassembled WGS sequence"/>
</dbReference>
<sequence>MSHSFRLSRRLGALENYNNKRQVSEHCRYAALNCNNCNYLIQFNSIDVDDNNEENSCIP</sequence>
<keyword evidence="2" id="KW-1185">Reference proteome</keyword>
<reference evidence="1 2" key="1">
    <citation type="journal article" date="2018" name="J. Allergy Clin. Immunol.">
        <title>High-quality assembly of Dermatophagoides pteronyssinus genome and transcriptome reveals a wide range of novel allergens.</title>
        <authorList>
            <person name="Liu X.Y."/>
            <person name="Yang K.Y."/>
            <person name="Wang M.Q."/>
            <person name="Kwok J.S."/>
            <person name="Zeng X."/>
            <person name="Yang Z."/>
            <person name="Xiao X.J."/>
            <person name="Lau C.P."/>
            <person name="Li Y."/>
            <person name="Huang Z.M."/>
            <person name="Ba J.G."/>
            <person name="Yim A.K."/>
            <person name="Ouyang C.Y."/>
            <person name="Ngai S.M."/>
            <person name="Chan T.F."/>
            <person name="Leung E.L."/>
            <person name="Liu L."/>
            <person name="Liu Z.G."/>
            <person name="Tsui S.K."/>
        </authorList>
    </citation>
    <scope>NUCLEOTIDE SEQUENCE [LARGE SCALE GENOMIC DNA]</scope>
    <source>
        <strain evidence="1">Derp</strain>
    </source>
</reference>
<name>A0ABQ8IZ14_DERPT</name>
<protein>
    <submittedName>
        <fullName evidence="1">Uncharacterized protein</fullName>
    </submittedName>
</protein>
<proteinExistence type="predicted"/>
<comment type="caution">
    <text evidence="1">The sequence shown here is derived from an EMBL/GenBank/DDBJ whole genome shotgun (WGS) entry which is preliminary data.</text>
</comment>
<evidence type="ECO:0000313" key="2">
    <source>
        <dbReference type="Proteomes" id="UP000887458"/>
    </source>
</evidence>
<organism evidence="1 2">
    <name type="scientific">Dermatophagoides pteronyssinus</name>
    <name type="common">European house dust mite</name>
    <dbReference type="NCBI Taxonomy" id="6956"/>
    <lineage>
        <taxon>Eukaryota</taxon>
        <taxon>Metazoa</taxon>
        <taxon>Ecdysozoa</taxon>
        <taxon>Arthropoda</taxon>
        <taxon>Chelicerata</taxon>
        <taxon>Arachnida</taxon>
        <taxon>Acari</taxon>
        <taxon>Acariformes</taxon>
        <taxon>Sarcoptiformes</taxon>
        <taxon>Astigmata</taxon>
        <taxon>Psoroptidia</taxon>
        <taxon>Analgoidea</taxon>
        <taxon>Pyroglyphidae</taxon>
        <taxon>Dermatophagoidinae</taxon>
        <taxon>Dermatophagoides</taxon>
    </lineage>
</organism>
<gene>
    <name evidence="1" type="ORF">DERP_000035</name>
</gene>
<evidence type="ECO:0000313" key="1">
    <source>
        <dbReference type="EMBL" id="KAH9415550.1"/>
    </source>
</evidence>
<dbReference type="EMBL" id="NJHN03000095">
    <property type="protein sequence ID" value="KAH9415550.1"/>
    <property type="molecule type" value="Genomic_DNA"/>
</dbReference>